<evidence type="ECO:0008006" key="3">
    <source>
        <dbReference type="Google" id="ProtNLM"/>
    </source>
</evidence>
<gene>
    <name evidence="1" type="ORF">PMI13_03729</name>
</gene>
<dbReference type="InterPro" id="IPR005901">
    <property type="entry name" value="GLPGLI"/>
</dbReference>
<sequence length="272" mass="32177">MILNLKLNNLLLFTFLFSGMFFGFSQNYQILYKVNFRPIKEKSDYKTEYMRLEILSKSKSIFYNFINEKDSINTLKGDQTPYLRFTIIQEDKKYNYYGNFNNLYFVFNEPLKVDWNISNKISDFSGYKVQEAKIELDGRKWIALFAPEIPITNGLYKFSGLPGLILKIYSEDGDYSFEMIEITKVTSKSFINSFQTSKFIQLKKKKIETYISTFLKDPATQNIKLVNSYGDEFDYNFSGKKDNSYKDMNNYIIEILGKYNNPIDKKIYLLIF</sequence>
<accession>J3CBR3</accession>
<name>J3CBR3_9FLAO</name>
<dbReference type="PATRIC" id="fig|1144316.3.peg.3749"/>
<comment type="caution">
    <text evidence="1">The sequence shown here is derived from an EMBL/GenBank/DDBJ whole genome shotgun (WGS) entry which is preliminary data.</text>
</comment>
<evidence type="ECO:0000313" key="2">
    <source>
        <dbReference type="Proteomes" id="UP000007509"/>
    </source>
</evidence>
<dbReference type="RefSeq" id="WP_007846461.1">
    <property type="nucleotide sequence ID" value="NZ_AKJY01000095.1"/>
</dbReference>
<dbReference type="EMBL" id="AKJY01000095">
    <property type="protein sequence ID" value="EJL68394.1"/>
    <property type="molecule type" value="Genomic_DNA"/>
</dbReference>
<organism evidence="1 2">
    <name type="scientific">Chryseobacterium populi</name>
    <dbReference type="NCBI Taxonomy" id="1144316"/>
    <lineage>
        <taxon>Bacteria</taxon>
        <taxon>Pseudomonadati</taxon>
        <taxon>Bacteroidota</taxon>
        <taxon>Flavobacteriia</taxon>
        <taxon>Flavobacteriales</taxon>
        <taxon>Weeksellaceae</taxon>
        <taxon>Chryseobacterium group</taxon>
        <taxon>Chryseobacterium</taxon>
    </lineage>
</organism>
<evidence type="ECO:0000313" key="1">
    <source>
        <dbReference type="EMBL" id="EJL68394.1"/>
    </source>
</evidence>
<keyword evidence="2" id="KW-1185">Reference proteome</keyword>
<dbReference type="NCBIfam" id="TIGR01200">
    <property type="entry name" value="GLPGLI"/>
    <property type="match status" value="1"/>
</dbReference>
<dbReference type="Proteomes" id="UP000007509">
    <property type="component" value="Unassembled WGS sequence"/>
</dbReference>
<proteinExistence type="predicted"/>
<dbReference type="AlphaFoldDB" id="J3CBR3"/>
<protein>
    <recommendedName>
        <fullName evidence="3">GLPGLI family protein</fullName>
    </recommendedName>
</protein>
<dbReference type="OrthoDB" id="1246805at2"/>
<reference evidence="1 2" key="1">
    <citation type="journal article" date="2012" name="J. Bacteriol.">
        <title>Twenty-one genome sequences from Pseudomonas species and 19 genome sequences from diverse bacteria isolated from the rhizosphere and endosphere of Populus deltoides.</title>
        <authorList>
            <person name="Brown S.D."/>
            <person name="Utturkar S.M."/>
            <person name="Klingeman D.M."/>
            <person name="Johnson C.M."/>
            <person name="Martin S.L."/>
            <person name="Land M.L."/>
            <person name="Lu T.Y."/>
            <person name="Schadt C.W."/>
            <person name="Doktycz M.J."/>
            <person name="Pelletier D.A."/>
        </authorList>
    </citation>
    <scope>NUCLEOTIDE SEQUENCE [LARGE SCALE GENOMIC DNA]</scope>
    <source>
        <strain evidence="1 2">CF314</strain>
    </source>
</reference>